<reference evidence="1 2" key="1">
    <citation type="journal article" date="2015" name="Genome Announc.">
        <title>Expanding the biotechnology potential of lactobacilli through comparative genomics of 213 strains and associated genera.</title>
        <authorList>
            <person name="Sun Z."/>
            <person name="Harris H.M."/>
            <person name="McCann A."/>
            <person name="Guo C."/>
            <person name="Argimon S."/>
            <person name="Zhang W."/>
            <person name="Yang X."/>
            <person name="Jeffery I.B."/>
            <person name="Cooney J.C."/>
            <person name="Kagawa T.F."/>
            <person name="Liu W."/>
            <person name="Song Y."/>
            <person name="Salvetti E."/>
            <person name="Wrobel A."/>
            <person name="Rasinkangas P."/>
            <person name="Parkhill J."/>
            <person name="Rea M.C."/>
            <person name="O'Sullivan O."/>
            <person name="Ritari J."/>
            <person name="Douillard F.P."/>
            <person name="Paul Ross R."/>
            <person name="Yang R."/>
            <person name="Briner A.E."/>
            <person name="Felis G.E."/>
            <person name="de Vos W.M."/>
            <person name="Barrangou R."/>
            <person name="Klaenhammer T.R."/>
            <person name="Caufield P.W."/>
            <person name="Cui Y."/>
            <person name="Zhang H."/>
            <person name="O'Toole P.W."/>
        </authorList>
    </citation>
    <scope>NUCLEOTIDE SEQUENCE [LARGE SCALE GENOMIC DNA]</scope>
    <source>
        <strain evidence="1 2">DSM 22698</strain>
    </source>
</reference>
<accession>A0A0R2C6W9</accession>
<evidence type="ECO:0000313" key="2">
    <source>
        <dbReference type="Proteomes" id="UP000051789"/>
    </source>
</evidence>
<protein>
    <recommendedName>
        <fullName evidence="3">Uracil-DNA glycosylase-like domain-containing protein</fullName>
    </recommendedName>
</protein>
<comment type="caution">
    <text evidence="1">The sequence shown here is derived from an EMBL/GenBank/DDBJ whole genome shotgun (WGS) entry which is preliminary data.</text>
</comment>
<dbReference type="AlphaFoldDB" id="A0A0R2C6W9"/>
<gene>
    <name evidence="1" type="ORF">FD19_GL001266</name>
</gene>
<evidence type="ECO:0000313" key="1">
    <source>
        <dbReference type="EMBL" id="KRM87114.1"/>
    </source>
</evidence>
<dbReference type="EMBL" id="AYZK01000003">
    <property type="protein sequence ID" value="KRM87114.1"/>
    <property type="molecule type" value="Genomic_DNA"/>
</dbReference>
<keyword evidence="2" id="KW-1185">Reference proteome</keyword>
<name>A0A0R2C6W9_9LACO</name>
<organism evidence="1 2">
    <name type="scientific">Lacticaseibacillus thailandensis DSM 22698 = JCM 13996</name>
    <dbReference type="NCBI Taxonomy" id="1423810"/>
    <lineage>
        <taxon>Bacteria</taxon>
        <taxon>Bacillati</taxon>
        <taxon>Bacillota</taxon>
        <taxon>Bacilli</taxon>
        <taxon>Lactobacillales</taxon>
        <taxon>Lactobacillaceae</taxon>
        <taxon>Lacticaseibacillus</taxon>
    </lineage>
</organism>
<dbReference type="STRING" id="1423810.FD19_GL001266"/>
<dbReference type="PATRIC" id="fig|1423810.4.peg.1303"/>
<dbReference type="RefSeq" id="WP_056969334.1">
    <property type="nucleotide sequence ID" value="NZ_AYZK01000003.1"/>
</dbReference>
<dbReference type="Proteomes" id="UP000051789">
    <property type="component" value="Unassembled WGS sequence"/>
</dbReference>
<evidence type="ECO:0008006" key="3">
    <source>
        <dbReference type="Google" id="ProtNLM"/>
    </source>
</evidence>
<proteinExistence type="predicted"/>
<sequence>MDNLPFTFLDSFAFWNKPQEDIEQCTDAEREKLFGQAYRPKFFPKDQLPHNLSEYIQQLKYVLVGMNPGNAIAEHPQEPFLNFHGSKNSADYRLAAAVYGTKLWGSLMTDLSQQIQSDSTKVRIDANDVQALEHHLDALGVAQDAVLVALGQTTFNNLNKFAQRKVLYIPHYSNSNNGSGDNRWDAKRVHSRILTMTK</sequence>